<dbReference type="Pfam" id="PF14223">
    <property type="entry name" value="Retrotran_gag_2"/>
    <property type="match status" value="1"/>
</dbReference>
<dbReference type="PANTHER" id="PTHR47592:SF27">
    <property type="entry name" value="OS08G0421700 PROTEIN"/>
    <property type="match status" value="1"/>
</dbReference>
<proteinExistence type="predicted"/>
<dbReference type="PANTHER" id="PTHR47592">
    <property type="entry name" value="PBF68 PROTEIN"/>
    <property type="match status" value="1"/>
</dbReference>
<evidence type="ECO:0000313" key="1">
    <source>
        <dbReference type="EMBL" id="KAA0063883.1"/>
    </source>
</evidence>
<organism evidence="1 2">
    <name type="scientific">Cucumis melo var. makuwa</name>
    <name type="common">Oriental melon</name>
    <dbReference type="NCBI Taxonomy" id="1194695"/>
    <lineage>
        <taxon>Eukaryota</taxon>
        <taxon>Viridiplantae</taxon>
        <taxon>Streptophyta</taxon>
        <taxon>Embryophyta</taxon>
        <taxon>Tracheophyta</taxon>
        <taxon>Spermatophyta</taxon>
        <taxon>Magnoliopsida</taxon>
        <taxon>eudicotyledons</taxon>
        <taxon>Gunneridae</taxon>
        <taxon>Pentapetalae</taxon>
        <taxon>rosids</taxon>
        <taxon>fabids</taxon>
        <taxon>Cucurbitales</taxon>
        <taxon>Cucurbitaceae</taxon>
        <taxon>Benincaseae</taxon>
        <taxon>Cucumis</taxon>
    </lineage>
</organism>
<reference evidence="1 2" key="1">
    <citation type="submission" date="2019-08" db="EMBL/GenBank/DDBJ databases">
        <title>Draft genome sequences of two oriental melons (Cucumis melo L. var makuwa).</title>
        <authorList>
            <person name="Kwon S.-Y."/>
        </authorList>
    </citation>
    <scope>NUCLEOTIDE SEQUENCE [LARGE SCALE GENOMIC DNA]</scope>
    <source>
        <strain evidence="2">cv. SW 3</strain>
        <tissue evidence="1">Leaf</tissue>
    </source>
</reference>
<accession>A0A5A7V6Z9</accession>
<dbReference type="EMBL" id="SSTE01002041">
    <property type="protein sequence ID" value="KAA0063883.1"/>
    <property type="molecule type" value="Genomic_DNA"/>
</dbReference>
<protein>
    <submittedName>
        <fullName evidence="1">Retrovirus-related Pol polyprotein from transposon TNT 1-94</fullName>
    </submittedName>
</protein>
<name>A0A5A7V6Z9_CUCMM</name>
<evidence type="ECO:0000313" key="2">
    <source>
        <dbReference type="Proteomes" id="UP000321393"/>
    </source>
</evidence>
<comment type="caution">
    <text evidence="1">The sequence shown here is derived from an EMBL/GenBank/DDBJ whole genome shotgun (WGS) entry which is preliminary data.</text>
</comment>
<dbReference type="OrthoDB" id="8042871at2759"/>
<gene>
    <name evidence="1" type="ORF">E6C27_scaffold616G00070</name>
</gene>
<dbReference type="AlphaFoldDB" id="A0A5A7V6Z9"/>
<dbReference type="Proteomes" id="UP000321393">
    <property type="component" value="Unassembled WGS sequence"/>
</dbReference>
<sequence>MTHEEKETMENAPYGAIVLNLSDNVLREVISEQTTYGMWKKLEELYQSKDLPNRAYVRERFFTFKMDGNKSLTENLGEFKKLSSDFRELGDKIGIGSVTLKFKDGIATLLRNVRYVPSLKRNLISLGMLDFIGCEYRGSA</sequence>